<comment type="similarity">
    <text evidence="1">Belongs to the GAREM family.</text>
</comment>
<dbReference type="InterPro" id="IPR052281">
    <property type="entry name" value="GAREM"/>
</dbReference>
<organism evidence="5 6">
    <name type="scientific">Patiria miniata</name>
    <name type="common">Bat star</name>
    <name type="synonym">Asterina miniata</name>
    <dbReference type="NCBI Taxonomy" id="46514"/>
    <lineage>
        <taxon>Eukaryota</taxon>
        <taxon>Metazoa</taxon>
        <taxon>Echinodermata</taxon>
        <taxon>Eleutherozoa</taxon>
        <taxon>Asterozoa</taxon>
        <taxon>Asteroidea</taxon>
        <taxon>Valvatacea</taxon>
        <taxon>Valvatida</taxon>
        <taxon>Asterinidae</taxon>
        <taxon>Patiria</taxon>
    </lineage>
</organism>
<dbReference type="PANTHER" id="PTHR14454">
    <property type="entry name" value="GRB2-ASSOCIATED AND REGULATOR OF MAPK PROTEIN FAMILY MEMBER"/>
    <property type="match status" value="1"/>
</dbReference>
<keyword evidence="6" id="KW-1185">Reference proteome</keyword>
<feature type="compositionally biased region" description="Pro residues" evidence="3">
    <location>
        <begin position="541"/>
        <end position="551"/>
    </location>
</feature>
<dbReference type="Proteomes" id="UP000887568">
    <property type="component" value="Unplaced"/>
</dbReference>
<evidence type="ECO:0000256" key="3">
    <source>
        <dbReference type="SAM" id="MobiDB-lite"/>
    </source>
</evidence>
<dbReference type="PANTHER" id="PTHR14454:SF11">
    <property type="entry name" value="SERRANO, ISOFORM F"/>
    <property type="match status" value="1"/>
</dbReference>
<feature type="region of interest" description="Disordered" evidence="3">
    <location>
        <begin position="664"/>
        <end position="716"/>
    </location>
</feature>
<dbReference type="OMA" id="CFLPHEC"/>
<reference evidence="5" key="1">
    <citation type="submission" date="2022-11" db="UniProtKB">
        <authorList>
            <consortium name="EnsemblMetazoa"/>
        </authorList>
    </citation>
    <scope>IDENTIFICATION</scope>
</reference>
<keyword evidence="2" id="KW-0597">Phosphoprotein</keyword>
<dbReference type="RefSeq" id="XP_038056102.1">
    <property type="nucleotide sequence ID" value="XM_038200174.1"/>
</dbReference>
<dbReference type="GeneID" id="119728101"/>
<evidence type="ECO:0000313" key="6">
    <source>
        <dbReference type="Proteomes" id="UP000887568"/>
    </source>
</evidence>
<proteinExistence type="inferred from homology"/>
<evidence type="ECO:0000313" key="5">
    <source>
        <dbReference type="EnsemblMetazoa" id="XP_038056102.1"/>
    </source>
</evidence>
<dbReference type="InterPro" id="IPR025946">
    <property type="entry name" value="CABIT_dom"/>
</dbReference>
<dbReference type="Gene3D" id="1.10.150.50">
    <property type="entry name" value="Transcription Factor, Ets-1"/>
    <property type="match status" value="1"/>
</dbReference>
<dbReference type="OrthoDB" id="6077228at2759"/>
<accession>A0A913ZX27</accession>
<feature type="compositionally biased region" description="Pro residues" evidence="3">
    <location>
        <begin position="580"/>
        <end position="601"/>
    </location>
</feature>
<evidence type="ECO:0000256" key="1">
    <source>
        <dbReference type="ARBA" id="ARBA00006392"/>
    </source>
</evidence>
<name>A0A913ZX27_PATMI</name>
<dbReference type="InterPro" id="IPR013761">
    <property type="entry name" value="SAM/pointed_sf"/>
</dbReference>
<dbReference type="Pfam" id="PF12736">
    <property type="entry name" value="CABIT"/>
    <property type="match status" value="1"/>
</dbReference>
<dbReference type="EnsemblMetazoa" id="XM_038200174.1">
    <property type="protein sequence ID" value="XP_038056102.1"/>
    <property type="gene ID" value="LOC119728101"/>
</dbReference>
<sequence length="802" mass="89384">MTTTLASQGCYASAMGSLDWLDTSYSPLQLIEKYKLPTLVRICEGYYGNTTNSCFSAMDVIKMHEIQRVDMVLTKIVEGDGSRYPDPPEPIRICFPKNFSGRFDPVHQAGDKMPKYFKSVRKLAELTPHFVRVKKRPCKKGEGPDKDDILEILGLAMCESWLEDRGFLRCRKPDGEEVMLSMKWAGGFEAIPDPEGYTLQDMLKRFVLPCKVTLRDPQSHLHPESDLLKLLPQLEGTLVLEREITHEFLVGTAVDVGALAQPLGNGAKARSARHQTAAVPWVVLTKNANVLFQICQDMVHKRATYMSLLDMFGDCCMDKIPVELFICEFATPLVAFARTEEPPISTAGPTHVTGMPSKTRSISAPDLSLGADNEVDDCEDNGFCRLHVNPDVKKRMDQRELPPLPPEANPGTGQFRRFGTLPSQIQARNMQQLFEELQRPTAGPFRMASKTENEDNEDREPDCGPYTNPFDLREYVTGRPGGATPSASDCPTNEPVPRMALPIPPHPDPPVEFTSQQSSYAQMDEIKMPVANPESHDAPPTRKPPPPPPRTTPVRPECNTDVVYGNIEPDPPVAFSEPTAPKPTTPESSPPPMPRRAPPVPRTRTIFPDNQRINLSVSHSFSTVHETLRSRNRSPGRLERSHEAPIWCGRPASASAEYLKPLYPTKGMGKKRLTASSKSAESLIEKVDSSDSPSSHDASKPPEASATVQSRPITPCKPTRRITRVNHIPKDISTLTSSELAQCLRLLRLDENIVNRFQLYQINGSLLMLLNSETVRKQLELTDFQAEKVDAFRNGWRPDEEA</sequence>
<evidence type="ECO:0000256" key="2">
    <source>
        <dbReference type="ARBA" id="ARBA00022553"/>
    </source>
</evidence>
<dbReference type="AlphaFoldDB" id="A0A913ZX27"/>
<protein>
    <recommendedName>
        <fullName evidence="4">CABIT domain-containing protein</fullName>
    </recommendedName>
</protein>
<feature type="region of interest" description="Disordered" evidence="3">
    <location>
        <begin position="438"/>
        <end position="606"/>
    </location>
</feature>
<evidence type="ECO:0000259" key="4">
    <source>
        <dbReference type="Pfam" id="PF12736"/>
    </source>
</evidence>
<feature type="domain" description="CABIT" evidence="4">
    <location>
        <begin position="36"/>
        <end position="251"/>
    </location>
</feature>